<accession>A0A8H4PFW6</accession>
<proteinExistence type="predicted"/>
<keyword evidence="3" id="KW-1185">Reference proteome</keyword>
<protein>
    <submittedName>
        <fullName evidence="2">WD40 YVTN repeat-like-containing domain</fullName>
    </submittedName>
</protein>
<name>A0A8H4PFW6_9HYPO</name>
<reference evidence="2 3" key="1">
    <citation type="submission" date="2020-01" db="EMBL/GenBank/DDBJ databases">
        <title>Identification and distribution of gene clusters putatively required for synthesis of sphingolipid metabolism inhibitors in phylogenetically diverse species of the filamentous fungus Fusarium.</title>
        <authorList>
            <person name="Kim H.-S."/>
            <person name="Busman M."/>
            <person name="Brown D.W."/>
            <person name="Divon H."/>
            <person name="Uhlig S."/>
            <person name="Proctor R.H."/>
        </authorList>
    </citation>
    <scope>NUCLEOTIDE SEQUENCE [LARGE SCALE GENOMIC DNA]</scope>
    <source>
        <strain evidence="2 3">NRRL 20459</strain>
    </source>
</reference>
<evidence type="ECO:0000313" key="2">
    <source>
        <dbReference type="EMBL" id="KAF4459167.1"/>
    </source>
</evidence>
<comment type="caution">
    <text evidence="2">The sequence shown here is derived from an EMBL/GenBank/DDBJ whole genome shotgun (WGS) entry which is preliminary data.</text>
</comment>
<dbReference type="OrthoDB" id="5239396at2759"/>
<dbReference type="AlphaFoldDB" id="A0A8H4PFW6"/>
<dbReference type="EMBL" id="JAADYS010002234">
    <property type="protein sequence ID" value="KAF4459167.1"/>
    <property type="molecule type" value="Genomic_DNA"/>
</dbReference>
<evidence type="ECO:0000313" key="3">
    <source>
        <dbReference type="Proteomes" id="UP000554235"/>
    </source>
</evidence>
<feature type="compositionally biased region" description="Basic residues" evidence="1">
    <location>
        <begin position="36"/>
        <end position="46"/>
    </location>
</feature>
<evidence type="ECO:0000256" key="1">
    <source>
        <dbReference type="SAM" id="MobiDB-lite"/>
    </source>
</evidence>
<gene>
    <name evidence="2" type="ORF">FALBO_14075</name>
</gene>
<dbReference type="Proteomes" id="UP000554235">
    <property type="component" value="Unassembled WGS sequence"/>
</dbReference>
<sequence length="166" mass="17669">MAACAYRDASSYAPVIPSPLNPTNHGPENNCGAGRVVRRRRSRGSRRGPPGSHTLTQRLLRIKAAEAWRGHVLSAQVAQYESAAAAAAAAHAASKGSKSRSCCPPLPAIKSLGLSFSLTDAHRIANGLRLPDLSCLKTRRMLLAMGLMGVLPALKVRDMLRHAESL</sequence>
<organism evidence="2 3">
    <name type="scientific">Fusarium albosuccineum</name>
    <dbReference type="NCBI Taxonomy" id="1237068"/>
    <lineage>
        <taxon>Eukaryota</taxon>
        <taxon>Fungi</taxon>
        <taxon>Dikarya</taxon>
        <taxon>Ascomycota</taxon>
        <taxon>Pezizomycotina</taxon>
        <taxon>Sordariomycetes</taxon>
        <taxon>Hypocreomycetidae</taxon>
        <taxon>Hypocreales</taxon>
        <taxon>Nectriaceae</taxon>
        <taxon>Fusarium</taxon>
        <taxon>Fusarium decemcellulare species complex</taxon>
    </lineage>
</organism>
<feature type="region of interest" description="Disordered" evidence="1">
    <location>
        <begin position="15"/>
        <end position="54"/>
    </location>
</feature>